<dbReference type="Gene3D" id="1.10.10.60">
    <property type="entry name" value="Homeodomain-like"/>
    <property type="match status" value="1"/>
</dbReference>
<evidence type="ECO:0008006" key="3">
    <source>
        <dbReference type="Google" id="ProtNLM"/>
    </source>
</evidence>
<proteinExistence type="predicted"/>
<dbReference type="Proteomes" id="UP000630936">
    <property type="component" value="Unassembled WGS sequence"/>
</dbReference>
<name>A0A918PV46_9ACTN</name>
<reference evidence="1" key="2">
    <citation type="submission" date="2020-09" db="EMBL/GenBank/DDBJ databases">
        <authorList>
            <person name="Sun Q."/>
            <person name="Ohkuma M."/>
        </authorList>
    </citation>
    <scope>NUCLEOTIDE SEQUENCE</scope>
    <source>
        <strain evidence="1">JCM 4988</strain>
    </source>
</reference>
<reference evidence="1" key="1">
    <citation type="journal article" date="2014" name="Int. J. Syst. Evol. Microbiol.">
        <title>Complete genome sequence of Corynebacterium casei LMG S-19264T (=DSM 44701T), isolated from a smear-ripened cheese.</title>
        <authorList>
            <consortium name="US DOE Joint Genome Institute (JGI-PGF)"/>
            <person name="Walter F."/>
            <person name="Albersmeier A."/>
            <person name="Kalinowski J."/>
            <person name="Ruckert C."/>
        </authorList>
    </citation>
    <scope>NUCLEOTIDE SEQUENCE</scope>
    <source>
        <strain evidence="1">JCM 4988</strain>
    </source>
</reference>
<organism evidence="1 2">
    <name type="scientific">Streptomyces inusitatus</name>
    <dbReference type="NCBI Taxonomy" id="68221"/>
    <lineage>
        <taxon>Bacteria</taxon>
        <taxon>Bacillati</taxon>
        <taxon>Actinomycetota</taxon>
        <taxon>Actinomycetes</taxon>
        <taxon>Kitasatosporales</taxon>
        <taxon>Streptomycetaceae</taxon>
        <taxon>Streptomyces</taxon>
    </lineage>
</organism>
<dbReference type="Pfam" id="PF13384">
    <property type="entry name" value="HTH_23"/>
    <property type="match status" value="1"/>
</dbReference>
<keyword evidence="2" id="KW-1185">Reference proteome</keyword>
<evidence type="ECO:0000313" key="2">
    <source>
        <dbReference type="Proteomes" id="UP000630936"/>
    </source>
</evidence>
<dbReference type="AlphaFoldDB" id="A0A918PV46"/>
<protein>
    <recommendedName>
        <fullName evidence="3">Homeodomain-like domain-containing protein</fullName>
    </recommendedName>
</protein>
<accession>A0A918PV46</accession>
<comment type="caution">
    <text evidence="1">The sequence shown here is derived from an EMBL/GenBank/DDBJ whole genome shotgun (WGS) entry which is preliminary data.</text>
</comment>
<dbReference type="RefSeq" id="WP_190122253.1">
    <property type="nucleotide sequence ID" value="NZ_BMWG01000003.1"/>
</dbReference>
<evidence type="ECO:0000313" key="1">
    <source>
        <dbReference type="EMBL" id="GGZ23853.1"/>
    </source>
</evidence>
<dbReference type="EMBL" id="BMWG01000003">
    <property type="protein sequence ID" value="GGZ23853.1"/>
    <property type="molecule type" value="Genomic_DNA"/>
</dbReference>
<dbReference type="SUPFAM" id="SSF46689">
    <property type="entry name" value="Homeodomain-like"/>
    <property type="match status" value="1"/>
</dbReference>
<gene>
    <name evidence="1" type="ORF">GCM10010387_16370</name>
</gene>
<sequence length="101" mass="11146">MTGEKTAALESVGGLLAQLPDRGRGVIRPGTTWYRGIDLIAVERAMSRRGVCPPLTDGEQRYAAEEMTKAEWSARDIANRLGISSRTVDRWRRDFGAVVTP</sequence>
<dbReference type="InterPro" id="IPR009057">
    <property type="entry name" value="Homeodomain-like_sf"/>
</dbReference>